<evidence type="ECO:0000256" key="2">
    <source>
        <dbReference type="ARBA" id="ARBA00023002"/>
    </source>
</evidence>
<reference evidence="4 5" key="2">
    <citation type="journal article" date="2014" name="PLoS ONE">
        <title>Evolution of mitochondria reconstructed from the energy metabolism of living bacteria.</title>
        <authorList>
            <person name="Degli Esposti M."/>
            <person name="Chouaia B."/>
            <person name="Comandatore F."/>
            <person name="Crotti E."/>
            <person name="Sassera D."/>
            <person name="Lievens P.M."/>
            <person name="Daffonchio D."/>
            <person name="Bandi C."/>
        </authorList>
    </citation>
    <scope>NUCLEOTIDE SEQUENCE [LARGE SCALE GENOMIC DNA]</scope>
    <source>
        <strain evidence="4 5">SF2.1</strain>
    </source>
</reference>
<dbReference type="EC" id="1.1.1.100" evidence="4"/>
<dbReference type="PRINTS" id="PR00080">
    <property type="entry name" value="SDRFAMILY"/>
</dbReference>
<dbReference type="InterPro" id="IPR002347">
    <property type="entry name" value="SDR_fam"/>
</dbReference>
<dbReference type="RefSeq" id="WP_023979937.1">
    <property type="nucleotide sequence ID" value="NZ_CBLX010000021.1"/>
</dbReference>
<gene>
    <name evidence="4" type="ORF">ASAP_2561</name>
</gene>
<comment type="similarity">
    <text evidence="1">Belongs to the short-chain dehydrogenases/reductases (SDR) family.</text>
</comment>
<dbReference type="Pfam" id="PF13561">
    <property type="entry name" value="adh_short_C2"/>
    <property type="match status" value="1"/>
</dbReference>
<comment type="caution">
    <text evidence="4">The sequence shown here is derived from an EMBL/GenBank/DDBJ whole genome shotgun (WGS) entry which is preliminary data.</text>
</comment>
<dbReference type="AlphaFoldDB" id="A0A060QLA5"/>
<dbReference type="Gene3D" id="3.40.50.720">
    <property type="entry name" value="NAD(P)-binding Rossmann-like Domain"/>
    <property type="match status" value="1"/>
</dbReference>
<sequence length="243" mass="25082">MTAKLALVTGASRGIGAGIARQLASEGYDIAFSYPGEMAGAQETIRQVEALGRRALAIQADGSTVAGNEKVVAEAVRVFGRLDVLVCNAGMYPKGTIDEITTGDIEKVLNLNVRGAMIETMCAVRHMQPGGRIVLMGSAFGGRAPLPGLSLYSGTKAALRGFAQGVARDLGDRGITINVVEPGPVNTAMNPSDTEAAKILARFVATGAYGAIEDIAHVVSFLVNERSSYITGSSLAVDGGLLA</sequence>
<evidence type="ECO:0000313" key="4">
    <source>
        <dbReference type="EMBL" id="CDG40606.1"/>
    </source>
</evidence>
<dbReference type="PANTHER" id="PTHR43639:SF1">
    <property type="entry name" value="SHORT-CHAIN DEHYDROGENASE_REDUCTASE FAMILY PROTEIN"/>
    <property type="match status" value="1"/>
</dbReference>
<keyword evidence="2 4" id="KW-0560">Oxidoreductase</keyword>
<dbReference type="SUPFAM" id="SSF51735">
    <property type="entry name" value="NAD(P)-binding Rossmann-fold domains"/>
    <property type="match status" value="1"/>
</dbReference>
<proteinExistence type="inferred from homology"/>
<protein>
    <submittedName>
        <fullName evidence="4">3-oxoacyl-[acyl-carrier protein] reductase</fullName>
        <ecNumber evidence="4">1.1.1.100</ecNumber>
    </submittedName>
</protein>
<organism evidence="4 5">
    <name type="scientific">Asaia bogorensis</name>
    <dbReference type="NCBI Taxonomy" id="91915"/>
    <lineage>
        <taxon>Bacteria</taxon>
        <taxon>Pseudomonadati</taxon>
        <taxon>Pseudomonadota</taxon>
        <taxon>Alphaproteobacteria</taxon>
        <taxon>Acetobacterales</taxon>
        <taxon>Acetobacteraceae</taxon>
        <taxon>Asaia</taxon>
    </lineage>
</organism>
<dbReference type="GO" id="GO:0004316">
    <property type="term" value="F:3-oxoacyl-[acyl-carrier-protein] reductase (NADPH) activity"/>
    <property type="evidence" value="ECO:0007669"/>
    <property type="project" value="UniProtKB-EC"/>
</dbReference>
<dbReference type="PROSITE" id="PS00061">
    <property type="entry name" value="ADH_SHORT"/>
    <property type="match status" value="1"/>
</dbReference>
<evidence type="ECO:0000313" key="5">
    <source>
        <dbReference type="Proteomes" id="UP000027583"/>
    </source>
</evidence>
<dbReference type="eggNOG" id="COG1028">
    <property type="taxonomic scope" value="Bacteria"/>
</dbReference>
<dbReference type="InterPro" id="IPR020904">
    <property type="entry name" value="Sc_DH/Rdtase_CS"/>
</dbReference>
<evidence type="ECO:0000259" key="3">
    <source>
        <dbReference type="SMART" id="SM00822"/>
    </source>
</evidence>
<feature type="domain" description="Ketoreductase" evidence="3">
    <location>
        <begin position="4"/>
        <end position="183"/>
    </location>
</feature>
<reference evidence="4 5" key="1">
    <citation type="journal article" date="2014" name="Genome Biol. Evol.">
        <title>Acetic acid bacteria genomes reveal functional traits for adaptation to life in insect guts.</title>
        <authorList>
            <person name="Chouaia B."/>
            <person name="Gaiarsa S."/>
            <person name="Crotti E."/>
            <person name="Comandatore F."/>
            <person name="Degli Esposti M."/>
            <person name="Ricci I."/>
            <person name="Alma A."/>
            <person name="Favia G."/>
            <person name="Bandi C."/>
            <person name="Daffonchio D."/>
        </authorList>
    </citation>
    <scope>NUCLEOTIDE SEQUENCE [LARGE SCALE GENOMIC DNA]</scope>
    <source>
        <strain evidence="4 5">SF2.1</strain>
    </source>
</reference>
<evidence type="ECO:0000256" key="1">
    <source>
        <dbReference type="ARBA" id="ARBA00006484"/>
    </source>
</evidence>
<dbReference type="EMBL" id="CBLX010000021">
    <property type="protein sequence ID" value="CDG40606.1"/>
    <property type="molecule type" value="Genomic_DNA"/>
</dbReference>
<dbReference type="PANTHER" id="PTHR43639">
    <property type="entry name" value="OXIDOREDUCTASE, SHORT-CHAIN DEHYDROGENASE/REDUCTASE FAMILY (AFU_ORTHOLOGUE AFUA_5G02870)"/>
    <property type="match status" value="1"/>
</dbReference>
<dbReference type="InterPro" id="IPR036291">
    <property type="entry name" value="NAD(P)-bd_dom_sf"/>
</dbReference>
<dbReference type="SMART" id="SM00822">
    <property type="entry name" value="PKS_KR"/>
    <property type="match status" value="1"/>
</dbReference>
<name>A0A060QLA5_9PROT</name>
<dbReference type="InterPro" id="IPR057326">
    <property type="entry name" value="KR_dom"/>
</dbReference>
<dbReference type="PRINTS" id="PR00081">
    <property type="entry name" value="GDHRDH"/>
</dbReference>
<accession>A0A060QLA5</accession>
<dbReference type="FunFam" id="3.40.50.720:FF:000084">
    <property type="entry name" value="Short-chain dehydrogenase reductase"/>
    <property type="match status" value="1"/>
</dbReference>
<dbReference type="Proteomes" id="UP000027583">
    <property type="component" value="Unassembled WGS sequence"/>
</dbReference>